<reference evidence="9" key="1">
    <citation type="submission" date="2023-02" db="EMBL/GenBank/DDBJ databases">
        <title>Genome of toxic invasive species Heracleum sosnowskyi carries increased number of genes despite the absence of recent whole-genome duplications.</title>
        <authorList>
            <person name="Schelkunov M."/>
            <person name="Shtratnikova V."/>
            <person name="Makarenko M."/>
            <person name="Klepikova A."/>
            <person name="Omelchenko D."/>
            <person name="Novikova G."/>
            <person name="Obukhova E."/>
            <person name="Bogdanov V."/>
            <person name="Penin A."/>
            <person name="Logacheva M."/>
        </authorList>
    </citation>
    <scope>NUCLEOTIDE SEQUENCE</scope>
    <source>
        <strain evidence="9">Hsosn_3</strain>
        <tissue evidence="9">Leaf</tissue>
    </source>
</reference>
<dbReference type="SMART" id="SM00973">
    <property type="entry name" value="Sec63"/>
    <property type="match status" value="1"/>
</dbReference>
<evidence type="ECO:0000256" key="1">
    <source>
        <dbReference type="ARBA" id="ARBA00004141"/>
    </source>
</evidence>
<accession>A0AAD8MLP1</accession>
<keyword evidence="6" id="KW-0472">Membrane</keyword>
<dbReference type="SUPFAM" id="SSF81296">
    <property type="entry name" value="E set domains"/>
    <property type="match status" value="1"/>
</dbReference>
<dbReference type="GO" id="GO:0003724">
    <property type="term" value="F:RNA helicase activity"/>
    <property type="evidence" value="ECO:0007669"/>
    <property type="project" value="TreeGrafter"/>
</dbReference>
<dbReference type="GO" id="GO:0005681">
    <property type="term" value="C:spliceosomal complex"/>
    <property type="evidence" value="ECO:0007669"/>
    <property type="project" value="TreeGrafter"/>
</dbReference>
<dbReference type="Pfam" id="PF02889">
    <property type="entry name" value="Sec63"/>
    <property type="match status" value="1"/>
</dbReference>
<dbReference type="GO" id="GO:0000388">
    <property type="term" value="P:spliceosome conformational change to release U4 (or U4atac) and U1 (or U11)"/>
    <property type="evidence" value="ECO:0007669"/>
    <property type="project" value="TreeGrafter"/>
</dbReference>
<organism evidence="9 10">
    <name type="scientific">Heracleum sosnowskyi</name>
    <dbReference type="NCBI Taxonomy" id="360622"/>
    <lineage>
        <taxon>Eukaryota</taxon>
        <taxon>Viridiplantae</taxon>
        <taxon>Streptophyta</taxon>
        <taxon>Embryophyta</taxon>
        <taxon>Tracheophyta</taxon>
        <taxon>Spermatophyta</taxon>
        <taxon>Magnoliopsida</taxon>
        <taxon>eudicotyledons</taxon>
        <taxon>Gunneridae</taxon>
        <taxon>Pentapetalae</taxon>
        <taxon>asterids</taxon>
        <taxon>campanulids</taxon>
        <taxon>Apiales</taxon>
        <taxon>Apiaceae</taxon>
        <taxon>Apioideae</taxon>
        <taxon>apioid superclade</taxon>
        <taxon>Tordylieae</taxon>
        <taxon>Tordyliinae</taxon>
        <taxon>Heracleum</taxon>
    </lineage>
</organism>
<evidence type="ECO:0000313" key="9">
    <source>
        <dbReference type="EMBL" id="KAK1376653.1"/>
    </source>
</evidence>
<name>A0AAD8MLP1_9APIA</name>
<keyword evidence="4" id="KW-0256">Endoplasmic reticulum</keyword>
<sequence>MELFSSLTVKTNLKGLLEILASAAEFEVLPVRQGEEELIRKLINQQRFSFDSPKCTDPHVKANALLQAHFSRQLVGGNLAADQKEVLSSASRLLYAMVDIISSNGWLSLALLVMELSQMVTQGMWENDLSLLQLPYFTKELARRCQENHGRSVETVFDLMEMENNERQELLQMSDSQLFEIAKICNCFPDIKFTYDILNNEDIRTGEKITLQVPVERNLEGSTKVGPVNAPRYPKTKEEGWWLVVGDTESNQLLAIKRMTLQRKSEVKLGYDAPAQRGRKDYRLYFMCDSYMGCDQDYKFSVDVKDTVSQEDDNMRE</sequence>
<dbReference type="PANTHER" id="PTHR24075">
    <property type="entry name" value="SEC63 DOMAIN-CONTAINING"/>
    <property type="match status" value="1"/>
</dbReference>
<dbReference type="FunFam" id="1.10.150.20:FF:000013">
    <property type="entry name" value="U5 small nuclear ribonucleoprotein kDa helicase"/>
    <property type="match status" value="1"/>
</dbReference>
<reference evidence="9" key="2">
    <citation type="submission" date="2023-05" db="EMBL/GenBank/DDBJ databases">
        <authorList>
            <person name="Schelkunov M.I."/>
        </authorList>
    </citation>
    <scope>NUCLEOTIDE SEQUENCE</scope>
    <source>
        <strain evidence="9">Hsosn_3</strain>
        <tissue evidence="9">Leaf</tissue>
    </source>
</reference>
<dbReference type="InterPro" id="IPR004179">
    <property type="entry name" value="Sec63-dom"/>
</dbReference>
<keyword evidence="7" id="KW-0143">Chaperone</keyword>
<comment type="caution">
    <text evidence="9">The sequence shown here is derived from an EMBL/GenBank/DDBJ whole genome shotgun (WGS) entry which is preliminary data.</text>
</comment>
<proteinExistence type="predicted"/>
<protein>
    <submittedName>
        <fullName evidence="9">SEC63 domain-containing protein</fullName>
    </submittedName>
</protein>
<dbReference type="Proteomes" id="UP001237642">
    <property type="component" value="Unassembled WGS sequence"/>
</dbReference>
<evidence type="ECO:0000256" key="4">
    <source>
        <dbReference type="ARBA" id="ARBA00022824"/>
    </source>
</evidence>
<evidence type="ECO:0000313" key="10">
    <source>
        <dbReference type="Proteomes" id="UP001237642"/>
    </source>
</evidence>
<dbReference type="GO" id="GO:0016020">
    <property type="term" value="C:membrane"/>
    <property type="evidence" value="ECO:0007669"/>
    <property type="project" value="UniProtKB-SubCell"/>
</dbReference>
<gene>
    <name evidence="9" type="ORF">POM88_032846</name>
</gene>
<keyword evidence="10" id="KW-1185">Reference proteome</keyword>
<evidence type="ECO:0000256" key="5">
    <source>
        <dbReference type="ARBA" id="ARBA00022989"/>
    </source>
</evidence>
<comment type="subcellular location">
    <subcellularLocation>
        <location evidence="2">Endoplasmic reticulum</location>
    </subcellularLocation>
    <subcellularLocation>
        <location evidence="1">Membrane</location>
        <topology evidence="1">Multi-pass membrane protein</topology>
    </subcellularLocation>
</comment>
<dbReference type="PANTHER" id="PTHR24075:SF5">
    <property type="entry name" value="U5 SMALL NUCLEAR RIBONUCLEOPROTEIN 200 KDA HELICASE"/>
    <property type="match status" value="1"/>
</dbReference>
<dbReference type="EMBL" id="JAUIZM010000007">
    <property type="protein sequence ID" value="KAK1376653.1"/>
    <property type="molecule type" value="Genomic_DNA"/>
</dbReference>
<dbReference type="Gene3D" id="1.10.3380.10">
    <property type="entry name" value="Sec63 N-terminal domain-like domain"/>
    <property type="match status" value="1"/>
</dbReference>
<evidence type="ECO:0000256" key="6">
    <source>
        <dbReference type="ARBA" id="ARBA00023136"/>
    </source>
</evidence>
<keyword evidence="3" id="KW-0812">Transmembrane</keyword>
<dbReference type="AlphaFoldDB" id="A0AAD8MLP1"/>
<feature type="domain" description="SEC63" evidence="8">
    <location>
        <begin position="1"/>
        <end position="302"/>
    </location>
</feature>
<keyword evidence="5" id="KW-1133">Transmembrane helix</keyword>
<dbReference type="SUPFAM" id="SSF158702">
    <property type="entry name" value="Sec63 N-terminal domain-like"/>
    <property type="match status" value="1"/>
</dbReference>
<dbReference type="Gene3D" id="1.10.150.20">
    <property type="entry name" value="5' to 3' exonuclease, C-terminal subdomain"/>
    <property type="match status" value="1"/>
</dbReference>
<evidence type="ECO:0000256" key="3">
    <source>
        <dbReference type="ARBA" id="ARBA00022692"/>
    </source>
</evidence>
<dbReference type="GO" id="GO:0003723">
    <property type="term" value="F:RNA binding"/>
    <property type="evidence" value="ECO:0007669"/>
    <property type="project" value="TreeGrafter"/>
</dbReference>
<evidence type="ECO:0000256" key="7">
    <source>
        <dbReference type="ARBA" id="ARBA00023186"/>
    </source>
</evidence>
<dbReference type="FunFam" id="2.60.40.150:FF:000048">
    <property type="entry name" value="U5 small nuclear ribonucleoprotein 200 kDa helicase"/>
    <property type="match status" value="1"/>
</dbReference>
<dbReference type="InterPro" id="IPR014756">
    <property type="entry name" value="Ig_E-set"/>
</dbReference>
<evidence type="ECO:0000259" key="8">
    <source>
        <dbReference type="SMART" id="SM00973"/>
    </source>
</evidence>
<dbReference type="FunFam" id="1.10.3380.10:FF:000002">
    <property type="entry name" value="Activating signal cointegrator 1 complex subunit 3"/>
    <property type="match status" value="1"/>
</dbReference>
<evidence type="ECO:0000256" key="2">
    <source>
        <dbReference type="ARBA" id="ARBA00004240"/>
    </source>
</evidence>
<dbReference type="InterPro" id="IPR035892">
    <property type="entry name" value="C2_domain_sf"/>
</dbReference>
<dbReference type="Gene3D" id="2.60.40.150">
    <property type="entry name" value="C2 domain"/>
    <property type="match status" value="1"/>
</dbReference>
<dbReference type="GO" id="GO:0005783">
    <property type="term" value="C:endoplasmic reticulum"/>
    <property type="evidence" value="ECO:0007669"/>
    <property type="project" value="UniProtKB-SubCell"/>
</dbReference>